<dbReference type="InterPro" id="IPR024654">
    <property type="entry name" value="Calcineurin-like_PHP_lpxH"/>
</dbReference>
<dbReference type="InterPro" id="IPR000979">
    <property type="entry name" value="Phosphodiesterase_MJ0936/Vps29"/>
</dbReference>
<evidence type="ECO:0000259" key="2">
    <source>
        <dbReference type="Pfam" id="PF12850"/>
    </source>
</evidence>
<sequence length="170" mass="18902">MRIAVISDTHDNLVIIKKFKKEILSVGIDYIVHLGDFTSPFAFKEVFSGFEGKGVAVLGNNDGEAFLMARFAEKMNIKLFNHPAILELDGLRFLLMHGFSDLWFTLDFARSLAVSGKYDIVLFGHTHSFYMEKIGDIVLLNPGEAGGWLTGKSTIALLDTSNKTVSRVEI</sequence>
<dbReference type="InterPro" id="IPR053193">
    <property type="entry name" value="MetalloPDE_YfcE-like"/>
</dbReference>
<comment type="similarity">
    <text evidence="1">Belongs to the metallophosphoesterase superfamily. YfcE family.</text>
</comment>
<keyword evidence="1" id="KW-0479">Metal-binding</keyword>
<proteinExistence type="inferred from homology"/>
<comment type="cofactor">
    <cofactor evidence="1">
        <name>a divalent metal cation</name>
        <dbReference type="ChEBI" id="CHEBI:60240"/>
    </cofactor>
</comment>
<dbReference type="GO" id="GO:0046872">
    <property type="term" value="F:metal ion binding"/>
    <property type="evidence" value="ECO:0007669"/>
    <property type="project" value="UniProtKB-KW"/>
</dbReference>
<dbReference type="Gene3D" id="3.60.21.10">
    <property type="match status" value="1"/>
</dbReference>
<dbReference type="InterPro" id="IPR029052">
    <property type="entry name" value="Metallo-depent_PP-like"/>
</dbReference>
<name>A0A7C1E163_9CREN</name>
<accession>A0A7C1E163</accession>
<feature type="domain" description="Calcineurin-like phosphoesterase" evidence="2">
    <location>
        <begin position="1"/>
        <end position="163"/>
    </location>
</feature>
<dbReference type="CDD" id="cd00841">
    <property type="entry name" value="MPP_YfcE"/>
    <property type="match status" value="1"/>
</dbReference>
<dbReference type="Pfam" id="PF12850">
    <property type="entry name" value="Metallophos_2"/>
    <property type="match status" value="1"/>
</dbReference>
<protein>
    <recommendedName>
        <fullName evidence="1">Phosphoesterase</fullName>
        <ecNumber evidence="1">3.1.4.-</ecNumber>
    </recommendedName>
</protein>
<dbReference type="PANTHER" id="PTHR43165">
    <property type="entry name" value="METALLOPHOSPHOESTERASE"/>
    <property type="match status" value="1"/>
</dbReference>
<organism evidence="3">
    <name type="scientific">Fervidicoccus fontis</name>
    <dbReference type="NCBI Taxonomy" id="683846"/>
    <lineage>
        <taxon>Archaea</taxon>
        <taxon>Thermoproteota</taxon>
        <taxon>Thermoprotei</taxon>
        <taxon>Fervidicoccales</taxon>
        <taxon>Fervidicoccaceae</taxon>
        <taxon>Fervidicoccus</taxon>
    </lineage>
</organism>
<dbReference type="AlphaFoldDB" id="A0A7C1E163"/>
<dbReference type="SUPFAM" id="SSF56300">
    <property type="entry name" value="Metallo-dependent phosphatases"/>
    <property type="match status" value="1"/>
</dbReference>
<evidence type="ECO:0000313" key="3">
    <source>
        <dbReference type="EMBL" id="HDS10339.1"/>
    </source>
</evidence>
<dbReference type="PANTHER" id="PTHR43165:SF1">
    <property type="entry name" value="PHOSPHODIESTERASE MJ0936"/>
    <property type="match status" value="1"/>
</dbReference>
<dbReference type="GO" id="GO:0016787">
    <property type="term" value="F:hydrolase activity"/>
    <property type="evidence" value="ECO:0007669"/>
    <property type="project" value="UniProtKB-UniRule"/>
</dbReference>
<dbReference type="EC" id="3.1.4.-" evidence="1"/>
<reference evidence="3" key="1">
    <citation type="journal article" date="2020" name="mSystems">
        <title>Genome- and Community-Level Interaction Insights into Carbon Utilization and Element Cycling Functions of Hydrothermarchaeota in Hydrothermal Sediment.</title>
        <authorList>
            <person name="Zhou Z."/>
            <person name="Liu Y."/>
            <person name="Xu W."/>
            <person name="Pan J."/>
            <person name="Luo Z.H."/>
            <person name="Li M."/>
        </authorList>
    </citation>
    <scope>NUCLEOTIDE SEQUENCE [LARGE SCALE GENOMIC DNA]</scope>
    <source>
        <strain evidence="3">SpSt-123</strain>
    </source>
</reference>
<dbReference type="NCBIfam" id="TIGR00040">
    <property type="entry name" value="yfcE"/>
    <property type="match status" value="1"/>
</dbReference>
<evidence type="ECO:0000256" key="1">
    <source>
        <dbReference type="RuleBase" id="RU362039"/>
    </source>
</evidence>
<dbReference type="EMBL" id="DSDY01000055">
    <property type="protein sequence ID" value="HDS10339.1"/>
    <property type="molecule type" value="Genomic_DNA"/>
</dbReference>
<comment type="caution">
    <text evidence="3">The sequence shown here is derived from an EMBL/GenBank/DDBJ whole genome shotgun (WGS) entry which is preliminary data.</text>
</comment>
<gene>
    <name evidence="3" type="ORF">ENO04_01755</name>
</gene>
<dbReference type="InterPro" id="IPR041802">
    <property type="entry name" value="MPP_YfcE"/>
</dbReference>